<proteinExistence type="predicted"/>
<name>U3AVA0_9VIBR</name>
<gene>
    <name evidence="1" type="ORF">VAZ01S_085_00160</name>
</gene>
<accession>U3AVA0</accession>
<organism evidence="1 2">
    <name type="scientific">Vibrio azureus NBRC 104587</name>
    <dbReference type="NCBI Taxonomy" id="1219077"/>
    <lineage>
        <taxon>Bacteria</taxon>
        <taxon>Pseudomonadati</taxon>
        <taxon>Pseudomonadota</taxon>
        <taxon>Gammaproteobacteria</taxon>
        <taxon>Vibrionales</taxon>
        <taxon>Vibrionaceae</taxon>
        <taxon>Vibrio</taxon>
    </lineage>
</organism>
<dbReference type="STRING" id="1219077.VAZ01S_085_00160"/>
<keyword evidence="2" id="KW-1185">Reference proteome</keyword>
<sequence>MAVLIEALSVVIRCEAIAKKYIGGMDAFIAALPNKSLCSDGELARVRFMVPIDVQAYVESLIANGLTFKRSDKAIDIVVVDQMHGPTTDCDWVDVGETDWNNNPNHTVAVCCARPTKVDRIFVPEGWRYEESLSASGIYIDGKEVPESLKFARHENGVDVLLDEKTGQEFYVGRS</sequence>
<dbReference type="Proteomes" id="UP000016567">
    <property type="component" value="Unassembled WGS sequence"/>
</dbReference>
<dbReference type="AlphaFoldDB" id="U3AVA0"/>
<protein>
    <submittedName>
        <fullName evidence="1">Uncharacterized protein</fullName>
    </submittedName>
</protein>
<dbReference type="RefSeq" id="WP_021711407.1">
    <property type="nucleotide sequence ID" value="NZ_BATL01000085.1"/>
</dbReference>
<evidence type="ECO:0000313" key="1">
    <source>
        <dbReference type="EMBL" id="GAD77670.1"/>
    </source>
</evidence>
<evidence type="ECO:0000313" key="2">
    <source>
        <dbReference type="Proteomes" id="UP000016567"/>
    </source>
</evidence>
<reference evidence="1 2" key="1">
    <citation type="submission" date="2013-09" db="EMBL/GenBank/DDBJ databases">
        <title>Whole genome shotgun sequence of Vibrio azureus NBRC 104587.</title>
        <authorList>
            <person name="Isaki S."/>
            <person name="Hosoyama A."/>
            <person name="Numata M."/>
            <person name="Hashimoto M."/>
            <person name="Hosoyama Y."/>
            <person name="Tsuchikane K."/>
            <person name="Noguchi M."/>
            <person name="Hirakata S."/>
            <person name="Ichikawa N."/>
            <person name="Ohji S."/>
            <person name="Yamazoe A."/>
            <person name="Fujita N."/>
        </authorList>
    </citation>
    <scope>NUCLEOTIDE SEQUENCE [LARGE SCALE GENOMIC DNA]</scope>
    <source>
        <strain evidence="1 2">NBRC 104587</strain>
    </source>
</reference>
<comment type="caution">
    <text evidence="1">The sequence shown here is derived from an EMBL/GenBank/DDBJ whole genome shotgun (WGS) entry which is preliminary data.</text>
</comment>
<dbReference type="EMBL" id="BATL01000085">
    <property type="protein sequence ID" value="GAD77670.1"/>
    <property type="molecule type" value="Genomic_DNA"/>
</dbReference>